<feature type="transmembrane region" description="Helical" evidence="1">
    <location>
        <begin position="138"/>
        <end position="157"/>
    </location>
</feature>
<protein>
    <submittedName>
        <fullName evidence="2">Uncharacterized protein</fullName>
    </submittedName>
</protein>
<dbReference type="AlphaFoldDB" id="A0AAW0KMC3"/>
<dbReference type="EMBL" id="PKMF04000264">
    <property type="protein sequence ID" value="KAK7840309.1"/>
    <property type="molecule type" value="Genomic_DNA"/>
</dbReference>
<keyword evidence="1" id="KW-0472">Membrane</keyword>
<keyword evidence="1" id="KW-0812">Transmembrane</keyword>
<evidence type="ECO:0000256" key="1">
    <source>
        <dbReference type="SAM" id="Phobius"/>
    </source>
</evidence>
<feature type="non-terminal residue" evidence="2">
    <location>
        <position position="1"/>
    </location>
</feature>
<keyword evidence="3" id="KW-1185">Reference proteome</keyword>
<sequence length="234" mass="26325">QKYLRRRSSTRNFSRRACSKVWSALSKGHEVFTEGSKWVAGRNSNLFFLWLDKGTLRSLVHGPLQREEEYLRIKDMVSTAGWDWSKCSFPIPRHILMDIKAAPIPRLANIEDRMAWISSPNGDFDSKDALNVCSAACYGSLGIDWSIIFSIGLWCLWIRRNRVVFQKARPSLNLKVEVLAKATEYVFVGANVHSAPTKSTIQVKWLQPPVNWFKLNSDGSSLGNPGRAGGGVAL</sequence>
<evidence type="ECO:0000313" key="3">
    <source>
        <dbReference type="Proteomes" id="UP000237347"/>
    </source>
</evidence>
<keyword evidence="1" id="KW-1133">Transmembrane helix</keyword>
<evidence type="ECO:0000313" key="2">
    <source>
        <dbReference type="EMBL" id="KAK7840309.1"/>
    </source>
</evidence>
<accession>A0AAW0KMC3</accession>
<name>A0AAW0KMC3_QUESU</name>
<gene>
    <name evidence="2" type="ORF">CFP56_016815</name>
</gene>
<comment type="caution">
    <text evidence="2">The sequence shown here is derived from an EMBL/GenBank/DDBJ whole genome shotgun (WGS) entry which is preliminary data.</text>
</comment>
<dbReference type="Proteomes" id="UP000237347">
    <property type="component" value="Unassembled WGS sequence"/>
</dbReference>
<reference evidence="2 3" key="1">
    <citation type="journal article" date="2018" name="Sci. Data">
        <title>The draft genome sequence of cork oak.</title>
        <authorList>
            <person name="Ramos A.M."/>
            <person name="Usie A."/>
            <person name="Barbosa P."/>
            <person name="Barros P.M."/>
            <person name="Capote T."/>
            <person name="Chaves I."/>
            <person name="Simoes F."/>
            <person name="Abreu I."/>
            <person name="Carrasquinho I."/>
            <person name="Faro C."/>
            <person name="Guimaraes J.B."/>
            <person name="Mendonca D."/>
            <person name="Nobrega F."/>
            <person name="Rodrigues L."/>
            <person name="Saibo N.J.M."/>
            <person name="Varela M.C."/>
            <person name="Egas C."/>
            <person name="Matos J."/>
            <person name="Miguel C.M."/>
            <person name="Oliveira M.M."/>
            <person name="Ricardo C.P."/>
            <person name="Goncalves S."/>
        </authorList>
    </citation>
    <scope>NUCLEOTIDE SEQUENCE [LARGE SCALE GENOMIC DNA]</scope>
    <source>
        <strain evidence="3">cv. HL8</strain>
    </source>
</reference>
<organism evidence="2 3">
    <name type="scientific">Quercus suber</name>
    <name type="common">Cork oak</name>
    <dbReference type="NCBI Taxonomy" id="58331"/>
    <lineage>
        <taxon>Eukaryota</taxon>
        <taxon>Viridiplantae</taxon>
        <taxon>Streptophyta</taxon>
        <taxon>Embryophyta</taxon>
        <taxon>Tracheophyta</taxon>
        <taxon>Spermatophyta</taxon>
        <taxon>Magnoliopsida</taxon>
        <taxon>eudicotyledons</taxon>
        <taxon>Gunneridae</taxon>
        <taxon>Pentapetalae</taxon>
        <taxon>rosids</taxon>
        <taxon>fabids</taxon>
        <taxon>Fagales</taxon>
        <taxon>Fagaceae</taxon>
        <taxon>Quercus</taxon>
    </lineage>
</organism>
<proteinExistence type="predicted"/>